<dbReference type="GO" id="GO:0034045">
    <property type="term" value="C:phagophore assembly site membrane"/>
    <property type="evidence" value="ECO:0007669"/>
    <property type="project" value="UniProtKB-SubCell"/>
</dbReference>
<dbReference type="Gene3D" id="2.60.40.10">
    <property type="entry name" value="Immunoglobulins"/>
    <property type="match status" value="1"/>
</dbReference>
<evidence type="ECO:0000313" key="13">
    <source>
        <dbReference type="Proteomes" id="UP000031443"/>
    </source>
</evidence>
<evidence type="ECO:0000256" key="8">
    <source>
        <dbReference type="ARBA" id="ARBA00075794"/>
    </source>
</evidence>
<dbReference type="SUPFAM" id="SSF49452">
    <property type="entry name" value="Starch-binding domain-like"/>
    <property type="match status" value="1"/>
</dbReference>
<feature type="region of interest" description="Disordered" evidence="10">
    <location>
        <begin position="409"/>
        <end position="457"/>
    </location>
</feature>
<evidence type="ECO:0000259" key="11">
    <source>
        <dbReference type="PROSITE" id="PS51166"/>
    </source>
</evidence>
<dbReference type="Pfam" id="PF14642">
    <property type="entry name" value="FAM47"/>
    <property type="match status" value="1"/>
</dbReference>
<dbReference type="SMART" id="SM01065">
    <property type="entry name" value="CBM_2"/>
    <property type="match status" value="1"/>
</dbReference>
<dbReference type="Pfam" id="PF00686">
    <property type="entry name" value="CBM_20"/>
    <property type="match status" value="1"/>
</dbReference>
<dbReference type="GO" id="GO:0045815">
    <property type="term" value="P:transcription initiation-coupled chromatin remodeling"/>
    <property type="evidence" value="ECO:0007669"/>
    <property type="project" value="TreeGrafter"/>
</dbReference>
<dbReference type="Proteomes" id="UP000031443">
    <property type="component" value="Unassembled WGS sequence"/>
</dbReference>
<dbReference type="AlphaFoldDB" id="M7BMR3"/>
<dbReference type="InterPro" id="IPR002044">
    <property type="entry name" value="CBM20"/>
</dbReference>
<comment type="subcellular location">
    <subcellularLocation>
        <location evidence="3">Cell membrane</location>
        <location evidence="3">Sarcolemma</location>
        <location evidence="3">T-tubule</location>
    </subcellularLocation>
    <subcellularLocation>
        <location evidence="1">Endoplasmic reticulum membrane</location>
        <topology evidence="1">Single-pass type III membrane protein</topology>
    </subcellularLocation>
    <subcellularLocation>
        <location evidence="5">Preautophagosomal structure membrane</location>
        <topology evidence="5">Single-pass type III membrane protein</topology>
    </subcellularLocation>
</comment>
<sequence length="680" mass="77389">MGSARWYKEKLPSKSFREHSNKAKFSDSLNSQRWRFLKSGLDDFRSGVPAPSDNIIIRGTKGLLPIVLPNNASDTSCRAQQKAGKTFTRQSRLSPLQKARQDHIAQTEHCLSQHPLALYPHLEESIPPELFEEVVAILDPELCLHSKAGYKLRDQASHTPQQELFQLEDGKSKEISPRTSALLKQSKNKSPYTLFSKKEVAAREKAARRSYIPPLDENVKRVTKEFCDWVASWGGENYNISEETIMRLFDTGYETKPTLAMPVEVVEINNVPPELRKRLGVSSSLKAVKSLPKGLYQPKWEKIRYGAWYLDPKMWIKQKVNEPLEDPKEAADTIQNLRKRFSEKETEVMQLHGTHAFKEFLERKGYRKPELLPYCAERNIWYQPSPDRDKKIDEPLLENHECILLETTASVLSSPPEPGNYLATESLATTPREDVPSLSDDGVPGESPEMESLVEEPATPLMNYREYLSNETLGSPTAESELLKGQESEAQCGDTLAEASPSSDVHEDKSEEQSGQTLEYQDLVDHEEWEVVPEHSAWGDASKNSSADDSDTNLGQGNKELEQVDFLEADSKAKRVAAVPPMPQNIHVNFRVHYITHTDAQLIAVTGDHECLGQWHNYVPLKCDKDGFWSDAVILPADSKIEWKFILVENGKVTRWEECNNRILMTEHEDRMAHQWWGYH</sequence>
<feature type="region of interest" description="Disordered" evidence="10">
    <location>
        <begin position="537"/>
        <end position="556"/>
    </location>
</feature>
<dbReference type="GO" id="GO:0061723">
    <property type="term" value="P:glycophagy"/>
    <property type="evidence" value="ECO:0007669"/>
    <property type="project" value="UniProtKB-ARBA"/>
</dbReference>
<dbReference type="GO" id="GO:0030315">
    <property type="term" value="C:T-tubule"/>
    <property type="evidence" value="ECO:0007669"/>
    <property type="project" value="UniProtKB-SubCell"/>
</dbReference>
<evidence type="ECO:0000256" key="4">
    <source>
        <dbReference type="ARBA" id="ARBA00053886"/>
    </source>
</evidence>
<dbReference type="PANTHER" id="PTHR46449:SF5">
    <property type="entry name" value="FAMILY WITH SEQUENCE SIMILARITY 47 MEMBER E"/>
    <property type="match status" value="1"/>
</dbReference>
<dbReference type="PANTHER" id="PTHR46449">
    <property type="entry name" value="ZGC:158260"/>
    <property type="match status" value="1"/>
</dbReference>
<dbReference type="GO" id="GO:2001070">
    <property type="term" value="F:starch binding"/>
    <property type="evidence" value="ECO:0007669"/>
    <property type="project" value="InterPro"/>
</dbReference>
<dbReference type="InterPro" id="IPR034838">
    <property type="entry name" value="CBM20_genethonin_1"/>
</dbReference>
<evidence type="ECO:0000256" key="10">
    <source>
        <dbReference type="SAM" id="MobiDB-lite"/>
    </source>
</evidence>
<dbReference type="CDD" id="cd05813">
    <property type="entry name" value="CBM20_genethonin_1"/>
    <property type="match status" value="1"/>
</dbReference>
<gene>
    <name evidence="12" type="ORF">UY3_13415</name>
</gene>
<dbReference type="GO" id="GO:0005789">
    <property type="term" value="C:endoplasmic reticulum membrane"/>
    <property type="evidence" value="ECO:0007669"/>
    <property type="project" value="UniProtKB-SubCell"/>
</dbReference>
<evidence type="ECO:0000256" key="1">
    <source>
        <dbReference type="ARBA" id="ARBA00004643"/>
    </source>
</evidence>
<dbReference type="eggNOG" id="ENOG502QRUF">
    <property type="taxonomic scope" value="Eukaryota"/>
</dbReference>
<dbReference type="GO" id="GO:2001069">
    <property type="term" value="F:glycogen binding"/>
    <property type="evidence" value="ECO:0007669"/>
    <property type="project" value="InterPro"/>
</dbReference>
<evidence type="ECO:0000256" key="2">
    <source>
        <dbReference type="ARBA" id="ARBA00005277"/>
    </source>
</evidence>
<evidence type="ECO:0000313" key="12">
    <source>
        <dbReference type="EMBL" id="EMP29477.1"/>
    </source>
</evidence>
<feature type="region of interest" description="Disordered" evidence="10">
    <location>
        <begin position="473"/>
        <end position="517"/>
    </location>
</feature>
<comment type="similarity">
    <text evidence="2">Belongs to the FAM47 family.</text>
</comment>
<dbReference type="PROSITE" id="PS51166">
    <property type="entry name" value="CBM20"/>
    <property type="match status" value="1"/>
</dbReference>
<dbReference type="FunFam" id="2.60.40.10:FF:000552">
    <property type="entry name" value="Related to glucoamylase"/>
    <property type="match status" value="1"/>
</dbReference>
<evidence type="ECO:0000256" key="3">
    <source>
        <dbReference type="ARBA" id="ARBA00024012"/>
    </source>
</evidence>
<evidence type="ECO:0000256" key="7">
    <source>
        <dbReference type="ARBA" id="ARBA00073038"/>
    </source>
</evidence>
<keyword evidence="13" id="KW-1185">Reference proteome</keyword>
<dbReference type="InterPro" id="IPR013784">
    <property type="entry name" value="Carb-bd-like_fold"/>
</dbReference>
<organism evidence="12 13">
    <name type="scientific">Chelonia mydas</name>
    <name type="common">Green sea-turtle</name>
    <name type="synonym">Chelonia agassizi</name>
    <dbReference type="NCBI Taxonomy" id="8469"/>
    <lineage>
        <taxon>Eukaryota</taxon>
        <taxon>Metazoa</taxon>
        <taxon>Chordata</taxon>
        <taxon>Craniata</taxon>
        <taxon>Vertebrata</taxon>
        <taxon>Euteleostomi</taxon>
        <taxon>Archelosauria</taxon>
        <taxon>Testudinata</taxon>
        <taxon>Testudines</taxon>
        <taxon>Cryptodira</taxon>
        <taxon>Durocryptodira</taxon>
        <taxon>Americhelydia</taxon>
        <taxon>Chelonioidea</taxon>
        <taxon>Cheloniidae</taxon>
        <taxon>Chelonia</taxon>
    </lineage>
</organism>
<dbReference type="InterPro" id="IPR032743">
    <property type="entry name" value="FAM47"/>
</dbReference>
<feature type="domain" description="CBM20" evidence="11">
    <location>
        <begin position="580"/>
        <end position="679"/>
    </location>
</feature>
<name>M7BMR3_CHEMY</name>
<evidence type="ECO:0000256" key="6">
    <source>
        <dbReference type="ARBA" id="ARBA00062412"/>
    </source>
</evidence>
<reference evidence="13" key="1">
    <citation type="journal article" date="2013" name="Nat. Genet.">
        <title>The draft genomes of soft-shell turtle and green sea turtle yield insights into the development and evolution of the turtle-specific body plan.</title>
        <authorList>
            <person name="Wang Z."/>
            <person name="Pascual-Anaya J."/>
            <person name="Zadissa A."/>
            <person name="Li W."/>
            <person name="Niimura Y."/>
            <person name="Huang Z."/>
            <person name="Li C."/>
            <person name="White S."/>
            <person name="Xiong Z."/>
            <person name="Fang D."/>
            <person name="Wang B."/>
            <person name="Ming Y."/>
            <person name="Chen Y."/>
            <person name="Zheng Y."/>
            <person name="Kuraku S."/>
            <person name="Pignatelli M."/>
            <person name="Herrero J."/>
            <person name="Beal K."/>
            <person name="Nozawa M."/>
            <person name="Li Q."/>
            <person name="Wang J."/>
            <person name="Zhang H."/>
            <person name="Yu L."/>
            <person name="Shigenobu S."/>
            <person name="Wang J."/>
            <person name="Liu J."/>
            <person name="Flicek P."/>
            <person name="Searle S."/>
            <person name="Wang J."/>
            <person name="Kuratani S."/>
            <person name="Yin Y."/>
            <person name="Aken B."/>
            <person name="Zhang G."/>
            <person name="Irie N."/>
        </authorList>
    </citation>
    <scope>NUCLEOTIDE SEQUENCE [LARGE SCALE GENOMIC DNA]</scope>
</reference>
<evidence type="ECO:0000256" key="9">
    <source>
        <dbReference type="ARBA" id="ARBA00076001"/>
    </source>
</evidence>
<comment type="function">
    <text evidence="4">Acts as a cargo receptor for glycogen. Delivers its cargo to an autophagic pathway called glycophagy, resulting in the transport of glycogen to lysosomes.</text>
</comment>
<comment type="subunit">
    <text evidence="6">Interacts with the ATG8 family proteins GABARAP and GABARAPL1. Interacts with several glycogen-associated proteins, such as GYS2 (liver glycogen synthase), GDE (glycogen debranching enzyme), GBE1 (glycogen branching enzyme 1) and EPM2A (Laforin).</text>
</comment>
<protein>
    <recommendedName>
        <fullName evidence="7">Starch-binding domain-containing protein 1</fullName>
    </recommendedName>
    <alternativeName>
        <fullName evidence="8">Genethonin-1</fullName>
    </alternativeName>
    <alternativeName>
        <fullName evidence="9">Glycophagy cargo receptor stbd1</fullName>
    </alternativeName>
</protein>
<accession>M7BMR3</accession>
<dbReference type="STRING" id="8469.M7BMR3"/>
<dbReference type="EMBL" id="KB555904">
    <property type="protein sequence ID" value="EMP29477.1"/>
    <property type="molecule type" value="Genomic_DNA"/>
</dbReference>
<dbReference type="GO" id="GO:0000785">
    <property type="term" value="C:chromatin"/>
    <property type="evidence" value="ECO:0007669"/>
    <property type="project" value="TreeGrafter"/>
</dbReference>
<proteinExistence type="inferred from homology"/>
<evidence type="ECO:0000256" key="5">
    <source>
        <dbReference type="ARBA" id="ARBA00060405"/>
    </source>
</evidence>
<dbReference type="InterPro" id="IPR013783">
    <property type="entry name" value="Ig-like_fold"/>
</dbReference>